<protein>
    <recommendedName>
        <fullName evidence="3">non-specific serine/threonine protein kinase</fullName>
        <ecNumber evidence="3">2.7.11.1</ecNumber>
    </recommendedName>
</protein>
<dbReference type="GO" id="GO:0006397">
    <property type="term" value="P:mRNA processing"/>
    <property type="evidence" value="ECO:0007669"/>
    <property type="project" value="InterPro"/>
</dbReference>
<dbReference type="GO" id="GO:0004674">
    <property type="term" value="F:protein serine/threonine kinase activity"/>
    <property type="evidence" value="ECO:0007669"/>
    <property type="project" value="UniProtKB-KW"/>
</dbReference>
<dbReference type="EMBL" id="JYDS01000277">
    <property type="protein sequence ID" value="KRZ19524.1"/>
    <property type="molecule type" value="Genomic_DNA"/>
</dbReference>
<name>A0A0V0YFE8_TRIPS</name>
<keyword evidence="6" id="KW-0808">Transferase</keyword>
<dbReference type="Pfam" id="PF06479">
    <property type="entry name" value="Ribonuc_2-5A"/>
    <property type="match status" value="1"/>
</dbReference>
<evidence type="ECO:0000256" key="1">
    <source>
        <dbReference type="ARBA" id="ARBA00001946"/>
    </source>
</evidence>
<keyword evidence="10 21" id="KW-0418">Kinase</keyword>
<dbReference type="GO" id="GO:0080090">
    <property type="term" value="P:regulation of primary metabolic process"/>
    <property type="evidence" value="ECO:0007669"/>
    <property type="project" value="UniProtKB-ARBA"/>
</dbReference>
<keyword evidence="11" id="KW-0378">Hydrolase</keyword>
<evidence type="ECO:0000256" key="4">
    <source>
        <dbReference type="ARBA" id="ARBA00022527"/>
    </source>
</evidence>
<feature type="domain" description="KEN" evidence="20">
    <location>
        <begin position="771"/>
        <end position="897"/>
    </location>
</feature>
<dbReference type="GO" id="GO:0010468">
    <property type="term" value="P:regulation of gene expression"/>
    <property type="evidence" value="ECO:0007669"/>
    <property type="project" value="UniProtKB-ARBA"/>
</dbReference>
<dbReference type="EC" id="2.7.11.1" evidence="3"/>
<comment type="subcellular location">
    <subcellularLocation>
        <location evidence="2">Endoplasmic reticulum membrane</location>
        <topology evidence="2">Single-pass type I membrane protein</topology>
    </subcellularLocation>
</comment>
<keyword evidence="14" id="KW-1133">Transmembrane helix</keyword>
<dbReference type="GO" id="GO:1990604">
    <property type="term" value="C:IRE1-TRAF2-ASK1 complex"/>
    <property type="evidence" value="ECO:0007669"/>
    <property type="project" value="TreeGrafter"/>
</dbReference>
<evidence type="ECO:0000313" key="22">
    <source>
        <dbReference type="EMBL" id="KRZ19524.1"/>
    </source>
</evidence>
<dbReference type="SMART" id="SM00220">
    <property type="entry name" value="S_TKc"/>
    <property type="match status" value="1"/>
</dbReference>
<evidence type="ECO:0000256" key="14">
    <source>
        <dbReference type="ARBA" id="ARBA00022989"/>
    </source>
</evidence>
<dbReference type="SUPFAM" id="SSF56112">
    <property type="entry name" value="Protein kinase-like (PK-like)"/>
    <property type="match status" value="1"/>
</dbReference>
<evidence type="ECO:0000256" key="3">
    <source>
        <dbReference type="ARBA" id="ARBA00012513"/>
    </source>
</evidence>
<gene>
    <name evidence="21" type="primary">ire-1</name>
    <name evidence="22" type="ORF">T4B_1199</name>
    <name evidence="21" type="ORF">T4E_864</name>
</gene>
<dbReference type="Gene3D" id="1.20.1440.180">
    <property type="entry name" value="KEN domain"/>
    <property type="match status" value="1"/>
</dbReference>
<dbReference type="Proteomes" id="UP000054815">
    <property type="component" value="Unassembled WGS sequence"/>
</dbReference>
<dbReference type="Gene3D" id="3.30.200.20">
    <property type="entry name" value="Phosphorylase Kinase, domain 1"/>
    <property type="match status" value="1"/>
</dbReference>
<dbReference type="InterPro" id="IPR018391">
    <property type="entry name" value="PQQ_b-propeller_rpt"/>
</dbReference>
<dbReference type="PANTHER" id="PTHR13954:SF6">
    <property type="entry name" value="NON-SPECIFIC SERINE_THREONINE PROTEIN KINASE"/>
    <property type="match status" value="1"/>
</dbReference>
<dbReference type="FunFam" id="3.30.200.20:FF:000077">
    <property type="entry name" value="Putative Serine/threonine-protein kinase/endoribonuclease IRE1"/>
    <property type="match status" value="1"/>
</dbReference>
<evidence type="ECO:0000256" key="2">
    <source>
        <dbReference type="ARBA" id="ARBA00004115"/>
    </source>
</evidence>
<evidence type="ECO:0000256" key="10">
    <source>
        <dbReference type="ARBA" id="ARBA00022777"/>
    </source>
</evidence>
<organism evidence="21 24">
    <name type="scientific">Trichinella pseudospiralis</name>
    <name type="common">Parasitic roundworm</name>
    <dbReference type="NCBI Taxonomy" id="6337"/>
    <lineage>
        <taxon>Eukaryota</taxon>
        <taxon>Metazoa</taxon>
        <taxon>Ecdysozoa</taxon>
        <taxon>Nematoda</taxon>
        <taxon>Enoplea</taxon>
        <taxon>Dorylaimia</taxon>
        <taxon>Trichinellida</taxon>
        <taxon>Trichinellidae</taxon>
        <taxon>Trichinella</taxon>
    </lineage>
</organism>
<dbReference type="SMART" id="SM00580">
    <property type="entry name" value="PUG"/>
    <property type="match status" value="1"/>
</dbReference>
<dbReference type="Pfam" id="PF00069">
    <property type="entry name" value="Pkinase"/>
    <property type="match status" value="1"/>
</dbReference>
<dbReference type="InterPro" id="IPR000719">
    <property type="entry name" value="Prot_kinase_dom"/>
</dbReference>
<evidence type="ECO:0000313" key="21">
    <source>
        <dbReference type="EMBL" id="KRX99078.1"/>
    </source>
</evidence>
<comment type="catalytic activity">
    <reaction evidence="17">
        <text>L-threonyl-[protein] + ATP = O-phospho-L-threonyl-[protein] + ADP + H(+)</text>
        <dbReference type="Rhea" id="RHEA:46608"/>
        <dbReference type="Rhea" id="RHEA-COMP:11060"/>
        <dbReference type="Rhea" id="RHEA-COMP:11605"/>
        <dbReference type="ChEBI" id="CHEBI:15378"/>
        <dbReference type="ChEBI" id="CHEBI:30013"/>
        <dbReference type="ChEBI" id="CHEBI:30616"/>
        <dbReference type="ChEBI" id="CHEBI:61977"/>
        <dbReference type="ChEBI" id="CHEBI:456216"/>
        <dbReference type="EC" id="2.7.11.1"/>
    </reaction>
</comment>
<keyword evidence="16" id="KW-0511">Multifunctional enzyme</keyword>
<evidence type="ECO:0000256" key="15">
    <source>
        <dbReference type="ARBA" id="ARBA00023136"/>
    </source>
</evidence>
<dbReference type="InterPro" id="IPR015943">
    <property type="entry name" value="WD40/YVTN_repeat-like_dom_sf"/>
</dbReference>
<dbReference type="PROSITE" id="PS00108">
    <property type="entry name" value="PROTEIN_KINASE_ST"/>
    <property type="match status" value="1"/>
</dbReference>
<dbReference type="GO" id="GO:0005524">
    <property type="term" value="F:ATP binding"/>
    <property type="evidence" value="ECO:0007669"/>
    <property type="project" value="UniProtKB-KW"/>
</dbReference>
<evidence type="ECO:0000256" key="17">
    <source>
        <dbReference type="ARBA" id="ARBA00047899"/>
    </source>
</evidence>
<dbReference type="GO" id="GO:0070059">
    <property type="term" value="P:intrinsic apoptotic signaling pathway in response to endoplasmic reticulum stress"/>
    <property type="evidence" value="ECO:0007669"/>
    <property type="project" value="TreeGrafter"/>
</dbReference>
<dbReference type="InterPro" id="IPR011009">
    <property type="entry name" value="Kinase-like_dom_sf"/>
</dbReference>
<dbReference type="STRING" id="6337.A0A0V0YFE8"/>
<evidence type="ECO:0000313" key="24">
    <source>
        <dbReference type="Proteomes" id="UP000054815"/>
    </source>
</evidence>
<comment type="cofactor">
    <cofactor evidence="1">
        <name>Mg(2+)</name>
        <dbReference type="ChEBI" id="CHEBI:18420"/>
    </cofactor>
</comment>
<evidence type="ECO:0000259" key="19">
    <source>
        <dbReference type="PROSITE" id="PS50011"/>
    </source>
</evidence>
<dbReference type="PROSITE" id="PS50011">
    <property type="entry name" value="PROTEIN_KINASE_DOM"/>
    <property type="match status" value="1"/>
</dbReference>
<dbReference type="Gene3D" id="1.10.510.10">
    <property type="entry name" value="Transferase(Phosphotransferase) domain 1"/>
    <property type="match status" value="1"/>
</dbReference>
<evidence type="ECO:0000256" key="5">
    <source>
        <dbReference type="ARBA" id="ARBA00022553"/>
    </source>
</evidence>
<dbReference type="InterPro" id="IPR010513">
    <property type="entry name" value="KEN_dom"/>
</dbReference>
<comment type="catalytic activity">
    <reaction evidence="18">
        <text>L-seryl-[protein] + ATP = O-phospho-L-seryl-[protein] + ADP + H(+)</text>
        <dbReference type="Rhea" id="RHEA:17989"/>
        <dbReference type="Rhea" id="RHEA-COMP:9863"/>
        <dbReference type="Rhea" id="RHEA-COMP:11604"/>
        <dbReference type="ChEBI" id="CHEBI:15378"/>
        <dbReference type="ChEBI" id="CHEBI:29999"/>
        <dbReference type="ChEBI" id="CHEBI:30616"/>
        <dbReference type="ChEBI" id="CHEBI:83421"/>
        <dbReference type="ChEBI" id="CHEBI:456216"/>
        <dbReference type="EC" id="2.7.11.1"/>
    </reaction>
</comment>
<evidence type="ECO:0000259" key="20">
    <source>
        <dbReference type="PROSITE" id="PS51392"/>
    </source>
</evidence>
<evidence type="ECO:0000256" key="18">
    <source>
        <dbReference type="ARBA" id="ARBA00048679"/>
    </source>
</evidence>
<comment type="caution">
    <text evidence="21">The sequence shown here is derived from an EMBL/GenBank/DDBJ whole genome shotgun (WGS) entry which is preliminary data.</text>
</comment>
<accession>A0A0V0YFE8</accession>
<dbReference type="CDD" id="cd09769">
    <property type="entry name" value="Luminal_IRE1"/>
    <property type="match status" value="1"/>
</dbReference>
<dbReference type="SUPFAM" id="SSF50998">
    <property type="entry name" value="Quinoprotein alcohol dehydrogenase-like"/>
    <property type="match status" value="1"/>
</dbReference>
<dbReference type="InterPro" id="IPR038357">
    <property type="entry name" value="KEN_sf"/>
</dbReference>
<sequence length="897" mass="101970">LPSKWANRRKECFYTSYVLFGTKVSMSDWKCKLIFLLICFACSAESDITNAKEVNVTPSSDSFRDCIFISTISGALYVVDSITGNIKAVLQESPVSTAPLNIRSVFTFLPDPRDGSLYVINKGELKKLPFTIPTLVQLSPCKSSDGLLFAGTKQDSWLAIHKRPYNNVEISRVDDIAQRTCPAAYKSAIFIGRSEYRVHMVDSMNANKRWNVTFVEYATGIIPIQSDYSFEYYSSCSDGLLVTVDANSGRIIWSKNFNSTIVDVYQLQLDGLKRLQLNVFGKDTLEHFVDQQLAQMKDQISAAEDDTFVPSDRTLYPSVYIGEHSDGLYALPSLVDEKTVVLSFNMDKVPRIAGPHPVVDPESVVDAGTGRIHVDIDRLQWKVKYTLNGEQPMIFLGHHEVPSTMETLLVFNNSPKPTLNLLTVASDEAYTKSRQRWLREETSETVSKELSIWHYLPTATMILITALLVKYVLSLSIGKKSKFCKNKTENRVGRILLYKNEVLGRGSDGTVVYKGDFDGHPIAVKQMIRHFASVAHHEVQVLRRSDRHPNVIRYYCTESDEQFLYIALELCSFTLEKYVEQPEMRELCNLQPQMLLKQISNGLHYLHQLGIVHRDLKPQNVLIALTADNTRALLSDFGLCRTLHSKSWTHGSGSVGTVGWIAPEVIQLNLITFASDVFSLGCVYHYVLTEGEHPFGDVFYRQANIAVGRYECCPSKRLKAGKSSIPCGCLLYLIIIFLPEEANLVMKMIHSVPAARPKMVHVLKHPFFWPKSKQLSFLLDVSDRVEKETAQCELVQHLEHRGNVIVNRDWRQCICPLLQADLRRFRTYRGGSVCDLLRAMRNKRHHYYELPEELRKALGTIPDGFIDYFTERFPLLLIHVYEAMRAAGEEPLFKVYY</sequence>
<keyword evidence="7" id="KW-0812">Transmembrane</keyword>
<dbReference type="InterPro" id="IPR008271">
    <property type="entry name" value="Ser/Thr_kinase_AS"/>
</dbReference>
<evidence type="ECO:0000256" key="8">
    <source>
        <dbReference type="ARBA" id="ARBA00022729"/>
    </source>
</evidence>
<dbReference type="GO" id="GO:0004521">
    <property type="term" value="F:RNA endonuclease activity"/>
    <property type="evidence" value="ECO:0007669"/>
    <property type="project" value="InterPro"/>
</dbReference>
<dbReference type="GO" id="GO:0016787">
    <property type="term" value="F:hydrolase activity"/>
    <property type="evidence" value="ECO:0007669"/>
    <property type="project" value="UniProtKB-KW"/>
</dbReference>
<evidence type="ECO:0000256" key="6">
    <source>
        <dbReference type="ARBA" id="ARBA00022679"/>
    </source>
</evidence>
<dbReference type="PROSITE" id="PS51392">
    <property type="entry name" value="KEN"/>
    <property type="match status" value="1"/>
</dbReference>
<dbReference type="SMART" id="SM00564">
    <property type="entry name" value="PQQ"/>
    <property type="match status" value="4"/>
</dbReference>
<dbReference type="InterPro" id="IPR045133">
    <property type="entry name" value="IRE1/2-like"/>
</dbReference>
<keyword evidence="13" id="KW-0067">ATP-binding</keyword>
<feature type="non-terminal residue" evidence="21">
    <location>
        <position position="1"/>
    </location>
</feature>
<proteinExistence type="predicted"/>
<evidence type="ECO:0000256" key="16">
    <source>
        <dbReference type="ARBA" id="ARBA00023268"/>
    </source>
</evidence>
<keyword evidence="15" id="KW-0472">Membrane</keyword>
<evidence type="ECO:0000256" key="12">
    <source>
        <dbReference type="ARBA" id="ARBA00022824"/>
    </source>
</evidence>
<dbReference type="InterPro" id="IPR011047">
    <property type="entry name" value="Quinoprotein_ADH-like_sf"/>
</dbReference>
<evidence type="ECO:0000256" key="9">
    <source>
        <dbReference type="ARBA" id="ARBA00022741"/>
    </source>
</evidence>
<dbReference type="GO" id="GO:0036498">
    <property type="term" value="P:IRE1-mediated unfolded protein response"/>
    <property type="evidence" value="ECO:0007669"/>
    <property type="project" value="TreeGrafter"/>
</dbReference>
<dbReference type="Gene3D" id="2.130.10.10">
    <property type="entry name" value="YVTN repeat-like/Quinoprotein amine dehydrogenase"/>
    <property type="match status" value="1"/>
</dbReference>
<dbReference type="GO" id="GO:0051082">
    <property type="term" value="F:unfolded protein binding"/>
    <property type="evidence" value="ECO:0007669"/>
    <property type="project" value="TreeGrafter"/>
</dbReference>
<dbReference type="AlphaFoldDB" id="A0A0V0YFE8"/>
<keyword evidence="23" id="KW-1185">Reference proteome</keyword>
<reference evidence="23 24" key="1">
    <citation type="submission" date="2015-01" db="EMBL/GenBank/DDBJ databases">
        <title>Evolution of Trichinella species and genotypes.</title>
        <authorList>
            <person name="Korhonen P.K."/>
            <person name="Edoardo P."/>
            <person name="Giuseppe L.R."/>
            <person name="Gasser R.B."/>
        </authorList>
    </citation>
    <scope>NUCLEOTIDE SEQUENCE [LARGE SCALE GENOMIC DNA]</scope>
    <source>
        <strain evidence="21">ISS141</strain>
        <strain evidence="22">ISS588</strain>
    </source>
</reference>
<dbReference type="Proteomes" id="UP000054805">
    <property type="component" value="Unassembled WGS sequence"/>
</dbReference>
<evidence type="ECO:0000256" key="13">
    <source>
        <dbReference type="ARBA" id="ARBA00022840"/>
    </source>
</evidence>
<dbReference type="FunFam" id="1.20.1440.180:FF:000001">
    <property type="entry name" value="Serine/threonine-protein kinase/endoribonuclease IRE1"/>
    <property type="match status" value="1"/>
</dbReference>
<keyword evidence="4" id="KW-0723">Serine/threonine-protein kinase</keyword>
<keyword evidence="8" id="KW-0732">Signal</keyword>
<dbReference type="PANTHER" id="PTHR13954">
    <property type="entry name" value="IRE1-RELATED"/>
    <property type="match status" value="1"/>
</dbReference>
<feature type="domain" description="Protein kinase" evidence="19">
    <location>
        <begin position="497"/>
        <end position="768"/>
    </location>
</feature>
<dbReference type="EMBL" id="JYDU01000017">
    <property type="protein sequence ID" value="KRX99078.1"/>
    <property type="molecule type" value="Genomic_DNA"/>
</dbReference>
<keyword evidence="9" id="KW-0547">Nucleotide-binding</keyword>
<evidence type="ECO:0000256" key="11">
    <source>
        <dbReference type="ARBA" id="ARBA00022801"/>
    </source>
</evidence>
<keyword evidence="5" id="KW-0597">Phosphoprotein</keyword>
<evidence type="ECO:0000313" key="23">
    <source>
        <dbReference type="Proteomes" id="UP000054805"/>
    </source>
</evidence>
<keyword evidence="12" id="KW-0256">Endoplasmic reticulum</keyword>
<evidence type="ECO:0000256" key="7">
    <source>
        <dbReference type="ARBA" id="ARBA00022692"/>
    </source>
</evidence>
<dbReference type="CDD" id="cd10422">
    <property type="entry name" value="RNase_Ire1"/>
    <property type="match status" value="1"/>
</dbReference>